<sequence>MYLLGGSLRVYETIHADIWWFKTSATKLQKHIKIQVLPIIPRIPLWQILSLPDHTMPGMISLDEAIMVSKTLILTSLFHWGLFGILTIQIFLYHKSSSQDKLAIRVIFYFIYIMEATQTAWVARKVYLFCGSGFGDPAVLLLAGSADSGDEAFVIKTGIVGLLCQCFSAWRIWILSRSKVMAIAVVALSLLSTAATFAGGARMIELSERDFPRDIITTVWAISSALCDTTIAVFMGLILKRSKVMVQPGTRRLITKILWLTVTTGTLTAFMALSALVLLLASPNAGLYFPVIVLIGKVEANSYLAVLNSRIHLQGLGRSRDTTPGYSDFDLGSARFEAELGSSNSVSASESRRSVLQVHVQQQRVEHIHQLPLPVLPAFLREGSAFTKGDDTKNDNRNTPALMA</sequence>
<evidence type="ECO:0000313" key="4">
    <source>
        <dbReference type="Proteomes" id="UP001049176"/>
    </source>
</evidence>
<dbReference type="KEGG" id="more:E1B28_008243"/>
<keyword evidence="1" id="KW-0472">Membrane</keyword>
<dbReference type="Pfam" id="PF20152">
    <property type="entry name" value="DUF6534"/>
    <property type="match status" value="1"/>
</dbReference>
<feature type="transmembrane region" description="Helical" evidence="1">
    <location>
        <begin position="287"/>
        <end position="306"/>
    </location>
</feature>
<evidence type="ECO:0000256" key="1">
    <source>
        <dbReference type="SAM" id="Phobius"/>
    </source>
</evidence>
<dbReference type="InterPro" id="IPR045339">
    <property type="entry name" value="DUF6534"/>
</dbReference>
<organism evidence="3 4">
    <name type="scientific">Marasmius oreades</name>
    <name type="common">fairy-ring Marasmius</name>
    <dbReference type="NCBI Taxonomy" id="181124"/>
    <lineage>
        <taxon>Eukaryota</taxon>
        <taxon>Fungi</taxon>
        <taxon>Dikarya</taxon>
        <taxon>Basidiomycota</taxon>
        <taxon>Agaricomycotina</taxon>
        <taxon>Agaricomycetes</taxon>
        <taxon>Agaricomycetidae</taxon>
        <taxon>Agaricales</taxon>
        <taxon>Marasmiineae</taxon>
        <taxon>Marasmiaceae</taxon>
        <taxon>Marasmius</taxon>
    </lineage>
</organism>
<feature type="transmembrane region" description="Helical" evidence="1">
    <location>
        <begin position="153"/>
        <end position="173"/>
    </location>
</feature>
<dbReference type="GeneID" id="66077319"/>
<protein>
    <recommendedName>
        <fullName evidence="2">DUF6534 domain-containing protein</fullName>
    </recommendedName>
</protein>
<evidence type="ECO:0000259" key="2">
    <source>
        <dbReference type="Pfam" id="PF20152"/>
    </source>
</evidence>
<keyword evidence="1" id="KW-0812">Transmembrane</keyword>
<name>A0A9P7RYK3_9AGAR</name>
<feature type="transmembrane region" description="Helical" evidence="1">
    <location>
        <begin position="106"/>
        <end position="123"/>
    </location>
</feature>
<feature type="transmembrane region" description="Helical" evidence="1">
    <location>
        <begin position="77"/>
        <end position="94"/>
    </location>
</feature>
<accession>A0A9P7RYK3</accession>
<dbReference type="Proteomes" id="UP001049176">
    <property type="component" value="Chromosome 5"/>
</dbReference>
<gene>
    <name evidence="3" type="ORF">E1B28_008243</name>
</gene>
<reference evidence="3" key="1">
    <citation type="journal article" date="2021" name="Genome Biol. Evol.">
        <title>The assembled and annotated genome of the fairy-ring fungus Marasmius oreades.</title>
        <authorList>
            <person name="Hiltunen M."/>
            <person name="Ament-Velasquez S.L."/>
            <person name="Johannesson H."/>
        </authorList>
    </citation>
    <scope>NUCLEOTIDE SEQUENCE</scope>
    <source>
        <strain evidence="3">03SP1</strain>
    </source>
</reference>
<feature type="transmembrane region" description="Helical" evidence="1">
    <location>
        <begin position="215"/>
        <end position="237"/>
    </location>
</feature>
<feature type="domain" description="DUF6534" evidence="2">
    <location>
        <begin position="224"/>
        <end position="310"/>
    </location>
</feature>
<dbReference type="AlphaFoldDB" id="A0A9P7RYK3"/>
<feature type="transmembrane region" description="Helical" evidence="1">
    <location>
        <begin position="180"/>
        <end position="203"/>
    </location>
</feature>
<evidence type="ECO:0000313" key="3">
    <source>
        <dbReference type="EMBL" id="KAG7091838.1"/>
    </source>
</evidence>
<dbReference type="PANTHER" id="PTHR40465">
    <property type="entry name" value="CHROMOSOME 1, WHOLE GENOME SHOTGUN SEQUENCE"/>
    <property type="match status" value="1"/>
</dbReference>
<dbReference type="PANTHER" id="PTHR40465:SF1">
    <property type="entry name" value="DUF6534 DOMAIN-CONTAINING PROTEIN"/>
    <property type="match status" value="1"/>
</dbReference>
<keyword evidence="4" id="KW-1185">Reference proteome</keyword>
<keyword evidence="1" id="KW-1133">Transmembrane helix</keyword>
<feature type="transmembrane region" description="Helical" evidence="1">
    <location>
        <begin position="257"/>
        <end position="281"/>
    </location>
</feature>
<dbReference type="RefSeq" id="XP_043008308.1">
    <property type="nucleotide sequence ID" value="XM_043153025.1"/>
</dbReference>
<dbReference type="EMBL" id="CM032185">
    <property type="protein sequence ID" value="KAG7091838.1"/>
    <property type="molecule type" value="Genomic_DNA"/>
</dbReference>
<proteinExistence type="predicted"/>
<dbReference type="OrthoDB" id="2535105at2759"/>
<comment type="caution">
    <text evidence="3">The sequence shown here is derived from an EMBL/GenBank/DDBJ whole genome shotgun (WGS) entry which is preliminary data.</text>
</comment>